<evidence type="ECO:0000313" key="2">
    <source>
        <dbReference type="EMBL" id="KAF9584109.1"/>
    </source>
</evidence>
<evidence type="ECO:0000256" key="1">
    <source>
        <dbReference type="SAM" id="MobiDB-lite"/>
    </source>
</evidence>
<gene>
    <name evidence="2" type="ORF">BGW38_007568</name>
</gene>
<feature type="compositionally biased region" description="Polar residues" evidence="1">
    <location>
        <begin position="319"/>
        <end position="342"/>
    </location>
</feature>
<feature type="compositionally biased region" description="Basic and acidic residues" evidence="1">
    <location>
        <begin position="703"/>
        <end position="720"/>
    </location>
</feature>
<dbReference type="InterPro" id="IPR021861">
    <property type="entry name" value="THO_THOC1"/>
</dbReference>
<reference evidence="2" key="1">
    <citation type="journal article" date="2020" name="Fungal Divers.">
        <title>Resolving the Mortierellaceae phylogeny through synthesis of multi-gene phylogenetics and phylogenomics.</title>
        <authorList>
            <person name="Vandepol N."/>
            <person name="Liber J."/>
            <person name="Desiro A."/>
            <person name="Na H."/>
            <person name="Kennedy M."/>
            <person name="Barry K."/>
            <person name="Grigoriev I.V."/>
            <person name="Miller A.N."/>
            <person name="O'Donnell K."/>
            <person name="Stajich J.E."/>
            <person name="Bonito G."/>
        </authorList>
    </citation>
    <scope>NUCLEOTIDE SEQUENCE</scope>
    <source>
        <strain evidence="2">KOD1015</strain>
    </source>
</reference>
<feature type="compositionally biased region" description="Basic and acidic residues" evidence="1">
    <location>
        <begin position="239"/>
        <end position="266"/>
    </location>
</feature>
<dbReference type="PANTHER" id="PTHR13265">
    <property type="entry name" value="THO COMPLEX SUBUNIT 1"/>
    <property type="match status" value="1"/>
</dbReference>
<organism evidence="2 3">
    <name type="scientific">Lunasporangiospora selenospora</name>
    <dbReference type="NCBI Taxonomy" id="979761"/>
    <lineage>
        <taxon>Eukaryota</taxon>
        <taxon>Fungi</taxon>
        <taxon>Fungi incertae sedis</taxon>
        <taxon>Mucoromycota</taxon>
        <taxon>Mortierellomycotina</taxon>
        <taxon>Mortierellomycetes</taxon>
        <taxon>Mortierellales</taxon>
        <taxon>Mortierellaceae</taxon>
        <taxon>Lunasporangiospora</taxon>
    </lineage>
</organism>
<name>A0A9P6KFX8_9FUNG</name>
<dbReference type="GO" id="GO:0000445">
    <property type="term" value="C:THO complex part of transcription export complex"/>
    <property type="evidence" value="ECO:0007669"/>
    <property type="project" value="TreeGrafter"/>
</dbReference>
<feature type="compositionally biased region" description="Basic and acidic residues" evidence="1">
    <location>
        <begin position="642"/>
        <end position="673"/>
    </location>
</feature>
<dbReference type="PANTHER" id="PTHR13265:SF0">
    <property type="entry name" value="HPR1"/>
    <property type="match status" value="1"/>
</dbReference>
<feature type="region of interest" description="Disordered" evidence="1">
    <location>
        <begin position="319"/>
        <end position="348"/>
    </location>
</feature>
<dbReference type="OrthoDB" id="9402762at2759"/>
<proteinExistence type="predicted"/>
<dbReference type="Proteomes" id="UP000780801">
    <property type="component" value="Unassembled WGS sequence"/>
</dbReference>
<feature type="region of interest" description="Disordered" evidence="1">
    <location>
        <begin position="595"/>
        <end position="728"/>
    </location>
</feature>
<accession>A0A9P6KFX8</accession>
<comment type="caution">
    <text evidence="2">The sequence shown here is derived from an EMBL/GenBank/DDBJ whole genome shotgun (WGS) entry which is preliminary data.</text>
</comment>
<sequence>MLLPPFAPLIDTTAIITTILAQTQNTPASSAHIATKSDAQKDNTPFKNRPNILDAPINENLLPAISKYTALDRATLLEGAFRMKLISIQDEHGSDIVNLKDAMFRCLDFVVRCSELELIDHATPINYIEEILDFQTVECSEHIYDYLESRVERLTVNMIAGRGKGLTLLRLCNELLRRLSKAKNTVFCGRILMLLSSVFPLTERSGVNLKGDFNIENITHLEGDDASIVPDLDSTKTPSGEKMDVDEALTNEKDTQDREEGSLGGDDPKFYSEFWGLQAFFSNPSSLINSPDNITKLRHGVDNTIDRFVAIEEAEKTHGQVQNAADQISDSPSDISGSTGTNADMGLSTKDGALLSTKRKVASTKESSNGSTIYYPKFLTSPKLLKLEGHSLAAKESYAKIATPNKSIQPQWVLEDADREWTEKVSPKIMKVLSTIGHESGDEDFLSTVKAILAHEENWIKWKAESCQPFEKQPLSAEEIESTRVKRQKLANSLAPLKQKLGCASLTELWRKAAENTTAYSRLGTIIPPRTVEDYIENPNFGSGRGGFGMSREEREELERSRLWRAMRLGARQYLHLYGKVTANLDYGFLSLKDDIEQDNRPPEPEEESKEGDNEEEDKEDEKEDEKEENKEDSREDEQEDKEDKKSDSEDEVMKDSETQAKAEESEDVKENASQDDQEIEKVKDDDVKMDSPETSADASGSKVDDRASDGNDQDGDKDQVLATGDNQ</sequence>
<feature type="compositionally biased region" description="Basic and acidic residues" evidence="1">
    <location>
        <begin position="595"/>
        <end position="604"/>
    </location>
</feature>
<keyword evidence="3" id="KW-1185">Reference proteome</keyword>
<dbReference type="EMBL" id="JAABOA010000500">
    <property type="protein sequence ID" value="KAF9584109.1"/>
    <property type="molecule type" value="Genomic_DNA"/>
</dbReference>
<protein>
    <recommendedName>
        <fullName evidence="4">THO complex subunit 1</fullName>
    </recommendedName>
</protein>
<dbReference type="GO" id="GO:0006406">
    <property type="term" value="P:mRNA export from nucleus"/>
    <property type="evidence" value="ECO:0007669"/>
    <property type="project" value="TreeGrafter"/>
</dbReference>
<feature type="compositionally biased region" description="Basic and acidic residues" evidence="1">
    <location>
        <begin position="680"/>
        <end position="692"/>
    </location>
</feature>
<evidence type="ECO:0000313" key="3">
    <source>
        <dbReference type="Proteomes" id="UP000780801"/>
    </source>
</evidence>
<feature type="compositionally biased region" description="Acidic residues" evidence="1">
    <location>
        <begin position="605"/>
        <end position="627"/>
    </location>
</feature>
<dbReference type="AlphaFoldDB" id="A0A9P6KFX8"/>
<dbReference type="Pfam" id="PF11957">
    <property type="entry name" value="efThoc1"/>
    <property type="match status" value="2"/>
</dbReference>
<evidence type="ECO:0008006" key="4">
    <source>
        <dbReference type="Google" id="ProtNLM"/>
    </source>
</evidence>
<feature type="region of interest" description="Disordered" evidence="1">
    <location>
        <begin position="229"/>
        <end position="266"/>
    </location>
</feature>